<evidence type="ECO:0000256" key="1">
    <source>
        <dbReference type="ARBA" id="ARBA00006479"/>
    </source>
</evidence>
<dbReference type="Proteomes" id="UP000310636">
    <property type="component" value="Unassembled WGS sequence"/>
</dbReference>
<dbReference type="Pfam" id="PF00480">
    <property type="entry name" value="ROK"/>
    <property type="match status" value="1"/>
</dbReference>
<evidence type="ECO:0000313" key="2">
    <source>
        <dbReference type="EMBL" id="THF73801.1"/>
    </source>
</evidence>
<evidence type="ECO:0000313" key="3">
    <source>
        <dbReference type="Proteomes" id="UP000310636"/>
    </source>
</evidence>
<dbReference type="InterPro" id="IPR000600">
    <property type="entry name" value="ROK"/>
</dbReference>
<dbReference type="EMBL" id="SSOB01000049">
    <property type="protein sequence ID" value="THF73801.1"/>
    <property type="molecule type" value="Genomic_DNA"/>
</dbReference>
<proteinExistence type="inferred from homology"/>
<dbReference type="PANTHER" id="PTHR18964">
    <property type="entry name" value="ROK (REPRESSOR, ORF, KINASE) FAMILY"/>
    <property type="match status" value="1"/>
</dbReference>
<name>A0A4S4BMW4_9BACL</name>
<dbReference type="Gene3D" id="3.30.420.40">
    <property type="match status" value="2"/>
</dbReference>
<dbReference type="CDD" id="cd23763">
    <property type="entry name" value="ASKHA_ATPase_ROK"/>
    <property type="match status" value="1"/>
</dbReference>
<dbReference type="InterPro" id="IPR043129">
    <property type="entry name" value="ATPase_NBD"/>
</dbReference>
<dbReference type="PANTHER" id="PTHR18964:SF149">
    <property type="entry name" value="BIFUNCTIONAL UDP-N-ACETYLGLUCOSAMINE 2-EPIMERASE_N-ACETYLMANNOSAMINE KINASE"/>
    <property type="match status" value="1"/>
</dbReference>
<organism evidence="2 3">
    <name type="scientific">Cohnella fermenti</name>
    <dbReference type="NCBI Taxonomy" id="2565925"/>
    <lineage>
        <taxon>Bacteria</taxon>
        <taxon>Bacillati</taxon>
        <taxon>Bacillota</taxon>
        <taxon>Bacilli</taxon>
        <taxon>Bacillales</taxon>
        <taxon>Paenibacillaceae</taxon>
        <taxon>Cohnella</taxon>
    </lineage>
</organism>
<reference evidence="2 3" key="1">
    <citation type="submission" date="2019-04" db="EMBL/GenBank/DDBJ databases">
        <title>Cohnella sp. nov. isolated from preserved vegetables.</title>
        <authorList>
            <person name="Lin S.-Y."/>
            <person name="Hung M.-H."/>
            <person name="Young C.-C."/>
        </authorList>
    </citation>
    <scope>NUCLEOTIDE SEQUENCE [LARGE SCALE GENOMIC DNA]</scope>
    <source>
        <strain evidence="2 3">CC-MHH1044</strain>
    </source>
</reference>
<sequence length="340" mass="35213">MTLLAGIDIGGTKCAVSLGVHQGGERPDLIGKLQCPTPGKPEETIAQLIAMLDRLLETHGTCPPDAVGISCGGPLDSARGLLLSPPNLPGWDRVDAVRPFRERFGDAIPVALQNDANACALAEWKWGAGRGCSHMAFLTFGTGMGAGLILGGRLHAGANDMAGEIGHMRMEAYGPVGYGKAGSFEGFCSGGGIAQLAATLALEKLQRGEAPAYCLSRDGLDSISARTVGEAAYAGDETALKALRLVAEQLGRGLAVLVDLLNPEAIVIGSIYGRLHSLLEPVMLESLRREALPVSLGVCRVLPSELQEQIGDYAGLSVALHALEERRGPGFGSVGSVGSA</sequence>
<dbReference type="SUPFAM" id="SSF53067">
    <property type="entry name" value="Actin-like ATPase domain"/>
    <property type="match status" value="1"/>
</dbReference>
<keyword evidence="3" id="KW-1185">Reference proteome</keyword>
<dbReference type="AlphaFoldDB" id="A0A4S4BMW4"/>
<comment type="similarity">
    <text evidence="1">Belongs to the ROK (NagC/XylR) family.</text>
</comment>
<protein>
    <submittedName>
        <fullName evidence="2">ROK family protein</fullName>
    </submittedName>
</protein>
<dbReference type="RefSeq" id="WP_136373101.1">
    <property type="nucleotide sequence ID" value="NZ_SSOB01000049.1"/>
</dbReference>
<gene>
    <name evidence="2" type="ORF">E6C55_27815</name>
</gene>
<comment type="caution">
    <text evidence="2">The sequence shown here is derived from an EMBL/GenBank/DDBJ whole genome shotgun (WGS) entry which is preliminary data.</text>
</comment>
<accession>A0A4S4BMW4</accession>
<dbReference type="OrthoDB" id="9795247at2"/>